<feature type="binding site" evidence="10">
    <location>
        <position position="203"/>
    </location>
    <ligand>
        <name>[4Fe-4S] cluster</name>
        <dbReference type="ChEBI" id="CHEBI:49883"/>
    </ligand>
</feature>
<dbReference type="CDD" id="cd23945">
    <property type="entry name" value="PAPS_reductase"/>
    <property type="match status" value="1"/>
</dbReference>
<evidence type="ECO:0000256" key="7">
    <source>
        <dbReference type="ARBA" id="ARBA00029514"/>
    </source>
</evidence>
<feature type="binding site" evidence="10">
    <location>
        <position position="120"/>
    </location>
    <ligand>
        <name>[4Fe-4S] cluster</name>
        <dbReference type="ChEBI" id="CHEBI:49883"/>
    </ligand>
</feature>
<feature type="binding site" evidence="10">
    <location>
        <position position="121"/>
    </location>
    <ligand>
        <name>[4Fe-4S] cluster</name>
        <dbReference type="ChEBI" id="CHEBI:49883"/>
    </ligand>
</feature>
<evidence type="ECO:0000256" key="2">
    <source>
        <dbReference type="ARBA" id="ARBA00022490"/>
    </source>
</evidence>
<dbReference type="Gene3D" id="3.40.50.620">
    <property type="entry name" value="HUPs"/>
    <property type="match status" value="1"/>
</dbReference>
<dbReference type="InterPro" id="IPR011798">
    <property type="entry name" value="APS_reductase"/>
</dbReference>
<evidence type="ECO:0000313" key="13">
    <source>
        <dbReference type="Proteomes" id="UP001319060"/>
    </source>
</evidence>
<feature type="binding site" evidence="10">
    <location>
        <position position="206"/>
    </location>
    <ligand>
        <name>[4Fe-4S] cluster</name>
        <dbReference type="ChEBI" id="CHEBI:49883"/>
    </ligand>
</feature>
<dbReference type="HAMAP" id="MF_00063">
    <property type="entry name" value="CysH"/>
    <property type="match status" value="1"/>
</dbReference>
<dbReference type="PIRSF" id="PIRSF000857">
    <property type="entry name" value="PAPS_reductase"/>
    <property type="match status" value="1"/>
</dbReference>
<dbReference type="NCBIfam" id="TIGR02055">
    <property type="entry name" value="APS_reductase"/>
    <property type="match status" value="1"/>
</dbReference>
<dbReference type="NCBIfam" id="TIGR00434">
    <property type="entry name" value="cysH"/>
    <property type="match status" value="1"/>
</dbReference>
<dbReference type="InterPro" id="IPR004511">
    <property type="entry name" value="PAPS/APS_Rdtase"/>
</dbReference>
<name>A0ABS2ZID0_9BACL</name>
<keyword evidence="3 10" id="KW-0560">Oxidoreductase</keyword>
<feature type="active site" description="Nucleophile; cysteine thiosulfonate intermediate" evidence="10">
    <location>
        <position position="229"/>
    </location>
</feature>
<comment type="pathway">
    <text evidence="5 10">Sulfur metabolism; hydrogen sulfide biosynthesis; sulfite from sulfate.</text>
</comment>
<dbReference type="GO" id="GO:0004604">
    <property type="term" value="F:phosphoadenylyl-sulfate reductase (thioredoxin) activity"/>
    <property type="evidence" value="ECO:0007669"/>
    <property type="project" value="UniProtKB-EC"/>
</dbReference>
<keyword evidence="13" id="KW-1185">Reference proteome</keyword>
<evidence type="ECO:0000256" key="9">
    <source>
        <dbReference type="ARBA" id="ARBA00032041"/>
    </source>
</evidence>
<gene>
    <name evidence="10" type="primary">cysH</name>
    <name evidence="12" type="ORF">JYA64_21690</name>
</gene>
<evidence type="ECO:0000256" key="10">
    <source>
        <dbReference type="HAMAP-Rule" id="MF_00063"/>
    </source>
</evidence>
<evidence type="ECO:0000256" key="6">
    <source>
        <dbReference type="ARBA" id="ARBA00024386"/>
    </source>
</evidence>
<evidence type="ECO:0000256" key="1">
    <source>
        <dbReference type="ARBA" id="ARBA00009732"/>
    </source>
</evidence>
<reference evidence="12 13" key="1">
    <citation type="submission" date="2021-01" db="EMBL/GenBank/DDBJ databases">
        <title>Genome Sequencing of Type Strains.</title>
        <authorList>
            <person name="Lemaire J.F."/>
            <person name="Inderbitzin P."/>
            <person name="Collins S.B."/>
            <person name="Wespe N."/>
            <person name="Knight-Connoni V."/>
        </authorList>
    </citation>
    <scope>NUCLEOTIDE SEQUENCE [LARGE SCALE GENOMIC DNA]</scope>
    <source>
        <strain evidence="12 13">DSM 14730</strain>
    </source>
</reference>
<evidence type="ECO:0000256" key="4">
    <source>
        <dbReference type="ARBA" id="ARBA00024298"/>
    </source>
</evidence>
<accession>A0ABS2ZID0</accession>
<evidence type="ECO:0000256" key="5">
    <source>
        <dbReference type="ARBA" id="ARBA00024327"/>
    </source>
</evidence>
<comment type="cofactor">
    <cofactor evidence="10">
        <name>[4Fe-4S] cluster</name>
        <dbReference type="ChEBI" id="CHEBI:49883"/>
    </cofactor>
    <text evidence="10">Binds 1 [4Fe-4S] cluster per subunit.</text>
</comment>
<dbReference type="EC" id="1.8.4.10" evidence="6 10"/>
<evidence type="ECO:0000313" key="12">
    <source>
        <dbReference type="EMBL" id="MBN3547928.1"/>
    </source>
</evidence>
<dbReference type="PANTHER" id="PTHR46509">
    <property type="entry name" value="PHOSPHOADENOSINE PHOSPHOSULFATE REDUCTASE"/>
    <property type="match status" value="1"/>
</dbReference>
<dbReference type="SUPFAM" id="SSF52402">
    <property type="entry name" value="Adenine nucleotide alpha hydrolases-like"/>
    <property type="match status" value="1"/>
</dbReference>
<comment type="function">
    <text evidence="4 10">Catalyzes the formation of sulfite from adenosine 5'-phosphosulfate (APS) using thioredoxin as an electron donor.</text>
</comment>
<proteinExistence type="inferred from homology"/>
<comment type="subcellular location">
    <subcellularLocation>
        <location evidence="10">Cytoplasm</location>
    </subcellularLocation>
</comment>
<dbReference type="PANTHER" id="PTHR46509:SF1">
    <property type="entry name" value="PHOSPHOADENOSINE PHOSPHOSULFATE REDUCTASE"/>
    <property type="match status" value="1"/>
</dbReference>
<organism evidence="12 13">
    <name type="scientific">Fictibacillus barbaricus</name>
    <dbReference type="NCBI Taxonomy" id="182136"/>
    <lineage>
        <taxon>Bacteria</taxon>
        <taxon>Bacillati</taxon>
        <taxon>Bacillota</taxon>
        <taxon>Bacilli</taxon>
        <taxon>Bacillales</taxon>
        <taxon>Fictibacillaceae</taxon>
        <taxon>Fictibacillus</taxon>
    </lineage>
</organism>
<evidence type="ECO:0000256" key="3">
    <source>
        <dbReference type="ARBA" id="ARBA00023002"/>
    </source>
</evidence>
<dbReference type="InterPro" id="IPR002500">
    <property type="entry name" value="PAPS_reduct_dom"/>
</dbReference>
<evidence type="ECO:0000259" key="11">
    <source>
        <dbReference type="Pfam" id="PF01507"/>
    </source>
</evidence>
<comment type="caution">
    <text evidence="12">The sequence shown here is derived from an EMBL/GenBank/DDBJ whole genome shotgun (WGS) entry which is preliminary data.</text>
</comment>
<keyword evidence="10" id="KW-0411">Iron-sulfur</keyword>
<dbReference type="NCBIfam" id="NF002537">
    <property type="entry name" value="PRK02090.1"/>
    <property type="match status" value="1"/>
</dbReference>
<keyword evidence="10" id="KW-0479">Metal-binding</keyword>
<comment type="catalytic activity">
    <reaction evidence="10">
        <text>[thioredoxin]-disulfide + sulfite + AMP + 2 H(+) = adenosine 5'-phosphosulfate + [thioredoxin]-dithiol</text>
        <dbReference type="Rhea" id="RHEA:21976"/>
        <dbReference type="Rhea" id="RHEA-COMP:10698"/>
        <dbReference type="Rhea" id="RHEA-COMP:10700"/>
        <dbReference type="ChEBI" id="CHEBI:15378"/>
        <dbReference type="ChEBI" id="CHEBI:17359"/>
        <dbReference type="ChEBI" id="CHEBI:29950"/>
        <dbReference type="ChEBI" id="CHEBI:50058"/>
        <dbReference type="ChEBI" id="CHEBI:58243"/>
        <dbReference type="ChEBI" id="CHEBI:456215"/>
        <dbReference type="EC" id="1.8.4.10"/>
    </reaction>
</comment>
<dbReference type="RefSeq" id="WP_188402125.1">
    <property type="nucleotide sequence ID" value="NZ_BMCE01000001.1"/>
</dbReference>
<protein>
    <recommendedName>
        <fullName evidence="7 10">Adenosine 5'-phosphosulfate reductase</fullName>
        <shortName evidence="10">APS reductase</shortName>
        <ecNumber evidence="6 10">1.8.4.10</ecNumber>
    </recommendedName>
    <alternativeName>
        <fullName evidence="9 10">5'-adenylylsulfate reductase</fullName>
    </alternativeName>
    <alternativeName>
        <fullName evidence="8 10">Thioredoxin-dependent 5'-adenylylsulfate reductase</fullName>
    </alternativeName>
</protein>
<keyword evidence="10" id="KW-0408">Iron</keyword>
<dbReference type="Pfam" id="PF01507">
    <property type="entry name" value="PAPS_reduct"/>
    <property type="match status" value="1"/>
</dbReference>
<comment type="similarity">
    <text evidence="1 10">Belongs to the PAPS reductase family. CysH subfamily.</text>
</comment>
<sequence length="235" mass="27129">MLTYETWVNEIHEFDPVNPTKGALPVLKWAYETYGDDLVYACSFGIEGSVLVDLVHQVKADAQIVFLDTQLHFKETYEVIEAAKKKYPTLRIKLKTPALTLEEQAGKHGEELWKVNPNQCCRIRKVIPLEEELNGVKAWLSGLRREQSPTRQNTQYVNRDERFKSIKICPLIHWTWKDIWRYAHKYDLPYNKLHDNGYPSIGCAPCTNTVLNADDLRSGRWSGTGKLECGLHQNP</sequence>
<keyword evidence="2 10" id="KW-0963">Cytoplasm</keyword>
<dbReference type="EMBL" id="JAFHKS010000044">
    <property type="protein sequence ID" value="MBN3547928.1"/>
    <property type="molecule type" value="Genomic_DNA"/>
</dbReference>
<feature type="domain" description="Phosphoadenosine phosphosulphate reductase" evidence="11">
    <location>
        <begin position="38"/>
        <end position="208"/>
    </location>
</feature>
<dbReference type="Proteomes" id="UP001319060">
    <property type="component" value="Unassembled WGS sequence"/>
</dbReference>
<evidence type="ECO:0000256" key="8">
    <source>
        <dbReference type="ARBA" id="ARBA00030894"/>
    </source>
</evidence>
<dbReference type="InterPro" id="IPR014729">
    <property type="entry name" value="Rossmann-like_a/b/a_fold"/>
</dbReference>